<accession>A0A6V7VJS5</accession>
<dbReference type="Proteomes" id="UP000580250">
    <property type="component" value="Unassembled WGS sequence"/>
</dbReference>
<comment type="caution">
    <text evidence="1">The sequence shown here is derived from an EMBL/GenBank/DDBJ whole genome shotgun (WGS) entry which is preliminary data.</text>
</comment>
<reference evidence="1 2" key="1">
    <citation type="submission" date="2020-08" db="EMBL/GenBank/DDBJ databases">
        <authorList>
            <person name="Koutsovoulos G."/>
            <person name="Danchin GJ E."/>
        </authorList>
    </citation>
    <scope>NUCLEOTIDE SEQUENCE [LARGE SCALE GENOMIC DNA]</scope>
</reference>
<gene>
    <name evidence="1" type="ORF">MENT_LOCUS26328</name>
</gene>
<evidence type="ECO:0000313" key="2">
    <source>
        <dbReference type="Proteomes" id="UP000580250"/>
    </source>
</evidence>
<dbReference type="EMBL" id="CAJEWN010000240">
    <property type="protein sequence ID" value="CAD2174644.1"/>
    <property type="molecule type" value="Genomic_DNA"/>
</dbReference>
<protein>
    <submittedName>
        <fullName evidence="1">Uncharacterized protein</fullName>
    </submittedName>
</protein>
<name>A0A6V7VJS5_MELEN</name>
<sequence>MTTPISDLRNCESQCFVARDENGKVTQGCGICPLNSKNKDCVNCKERYCNEERLVPKHCWINDKEICKTEYDTPCFTERTLNNQINKAVGNVQVLLHVNNAKIIAVILKKNSLIFVKALMETRNVLNLIVLFRKVDCGSSV</sequence>
<organism evidence="1 2">
    <name type="scientific">Meloidogyne enterolobii</name>
    <name type="common">Root-knot nematode worm</name>
    <name type="synonym">Meloidogyne mayaguensis</name>
    <dbReference type="NCBI Taxonomy" id="390850"/>
    <lineage>
        <taxon>Eukaryota</taxon>
        <taxon>Metazoa</taxon>
        <taxon>Ecdysozoa</taxon>
        <taxon>Nematoda</taxon>
        <taxon>Chromadorea</taxon>
        <taxon>Rhabditida</taxon>
        <taxon>Tylenchina</taxon>
        <taxon>Tylenchomorpha</taxon>
        <taxon>Tylenchoidea</taxon>
        <taxon>Meloidogynidae</taxon>
        <taxon>Meloidogyninae</taxon>
        <taxon>Meloidogyne</taxon>
    </lineage>
</organism>
<proteinExistence type="predicted"/>
<evidence type="ECO:0000313" key="1">
    <source>
        <dbReference type="EMBL" id="CAD2174644.1"/>
    </source>
</evidence>
<dbReference type="AlphaFoldDB" id="A0A6V7VJS5"/>